<evidence type="ECO:0000313" key="8">
    <source>
        <dbReference type="EMBL" id="PCJ27764.1"/>
    </source>
</evidence>
<accession>A0A2A5B846</accession>
<keyword evidence="5" id="KW-0482">Metalloprotease</keyword>
<dbReference type="GO" id="GO:0004222">
    <property type="term" value="F:metalloendopeptidase activity"/>
    <property type="evidence" value="ECO:0007669"/>
    <property type="project" value="InterPro"/>
</dbReference>
<evidence type="ECO:0000256" key="2">
    <source>
        <dbReference type="ARBA" id="ARBA00022723"/>
    </source>
</evidence>
<evidence type="ECO:0000256" key="1">
    <source>
        <dbReference type="ARBA" id="ARBA00022670"/>
    </source>
</evidence>
<evidence type="ECO:0000256" key="5">
    <source>
        <dbReference type="ARBA" id="ARBA00023049"/>
    </source>
</evidence>
<dbReference type="SMART" id="SM00235">
    <property type="entry name" value="ZnMc"/>
    <property type="match status" value="1"/>
</dbReference>
<sequence>MIFTRKYFNRSLAWRSCLGLFQICLLHGFSSQVFAFELDGPKWLGAETEFYVELTGISDTGISWNSAFIAAMNDWNNETPFNFILREEAKDPCIRDGLNGVDFKPDLCGSNFGSSTLAVTFRRQLEQQILGEPLIIETDIVINQDVEFNVFDGKLVQFGIQGLDLRRIALHELGHVIGLDHESANLAIMASSIGNIDRLREDDIAGVEALYGGLSNCTIKNLNFGIINAALDSNDCTVQELTSGGSDTSFVEIYRFDLSSETSVAFTMTSPSLDSVLILADTELQFLGFDTKSSNSCDSSLSQVLPPGSYFLVANTYDVPVKEGCGNQGSYQITASFSSGGLTALGSGISLSGGESSAVFRGGITRDNGASFGNQFNSGDSLDISAEIDIDPLHQGQAGFLVVAAMVGEQTLLLNQQGQFVDSAENPGFIEKAANRTLSAVESLSIATNLVPEALNINEIVVDFYVGYGLSSNPGEVYFHQTPLNLTVSP</sequence>
<dbReference type="InterPro" id="IPR024079">
    <property type="entry name" value="MetalloPept_cat_dom_sf"/>
</dbReference>
<dbReference type="Gene3D" id="2.60.120.380">
    <property type="match status" value="1"/>
</dbReference>
<gene>
    <name evidence="8" type="ORF">COA96_02625</name>
</gene>
<dbReference type="PANTHER" id="PTHR10201:SF323">
    <property type="entry name" value="MATRIX METALLOPROTEINASE-21"/>
    <property type="match status" value="1"/>
</dbReference>
<dbReference type="PANTHER" id="PTHR10201">
    <property type="entry name" value="MATRIX METALLOPROTEINASE"/>
    <property type="match status" value="1"/>
</dbReference>
<comment type="caution">
    <text evidence="8">The sequence shown here is derived from an EMBL/GenBank/DDBJ whole genome shotgun (WGS) entry which is preliminary data.</text>
</comment>
<dbReference type="Proteomes" id="UP000218327">
    <property type="component" value="Unassembled WGS sequence"/>
</dbReference>
<dbReference type="GO" id="GO:0006508">
    <property type="term" value="P:proteolysis"/>
    <property type="evidence" value="ECO:0007669"/>
    <property type="project" value="UniProtKB-KW"/>
</dbReference>
<dbReference type="GO" id="GO:0008270">
    <property type="term" value="F:zinc ion binding"/>
    <property type="evidence" value="ECO:0007669"/>
    <property type="project" value="InterPro"/>
</dbReference>
<keyword evidence="6" id="KW-0732">Signal</keyword>
<evidence type="ECO:0000313" key="9">
    <source>
        <dbReference type="Proteomes" id="UP000218327"/>
    </source>
</evidence>
<reference evidence="9" key="1">
    <citation type="submission" date="2017-08" db="EMBL/GenBank/DDBJ databases">
        <title>A dynamic microbial community with high functional redundancy inhabits the cold, oxic subseafloor aquifer.</title>
        <authorList>
            <person name="Tully B.J."/>
            <person name="Wheat C.G."/>
            <person name="Glazer B.T."/>
            <person name="Huber J.A."/>
        </authorList>
    </citation>
    <scope>NUCLEOTIDE SEQUENCE [LARGE SCALE GENOMIC DNA]</scope>
</reference>
<keyword evidence="1" id="KW-0645">Protease</keyword>
<dbReference type="InterPro" id="IPR001818">
    <property type="entry name" value="Pept_M10_metallopeptidase"/>
</dbReference>
<dbReference type="InterPro" id="IPR006026">
    <property type="entry name" value="Peptidase_Metallo"/>
</dbReference>
<dbReference type="GO" id="GO:0030198">
    <property type="term" value="P:extracellular matrix organization"/>
    <property type="evidence" value="ECO:0007669"/>
    <property type="project" value="TreeGrafter"/>
</dbReference>
<evidence type="ECO:0000256" key="6">
    <source>
        <dbReference type="SAM" id="SignalP"/>
    </source>
</evidence>
<dbReference type="Pfam" id="PF00413">
    <property type="entry name" value="Peptidase_M10"/>
    <property type="match status" value="1"/>
</dbReference>
<feature type="chain" id="PRO_5012946799" description="Peptidase metallopeptidase domain-containing protein" evidence="6">
    <location>
        <begin position="36"/>
        <end position="490"/>
    </location>
</feature>
<dbReference type="SUPFAM" id="SSF55486">
    <property type="entry name" value="Metalloproteases ('zincins'), catalytic domain"/>
    <property type="match status" value="1"/>
</dbReference>
<dbReference type="PRINTS" id="PR00138">
    <property type="entry name" value="MATRIXIN"/>
</dbReference>
<evidence type="ECO:0000256" key="4">
    <source>
        <dbReference type="ARBA" id="ARBA00022833"/>
    </source>
</evidence>
<evidence type="ECO:0000259" key="7">
    <source>
        <dbReference type="SMART" id="SM00235"/>
    </source>
</evidence>
<dbReference type="EMBL" id="NVVJ01000005">
    <property type="protein sequence ID" value="PCJ27764.1"/>
    <property type="molecule type" value="Genomic_DNA"/>
</dbReference>
<name>A0A2A5B846_9GAMM</name>
<dbReference type="Gene3D" id="3.40.390.10">
    <property type="entry name" value="Collagenase (Catalytic Domain)"/>
    <property type="match status" value="1"/>
</dbReference>
<dbReference type="GO" id="GO:0031012">
    <property type="term" value="C:extracellular matrix"/>
    <property type="evidence" value="ECO:0007669"/>
    <property type="project" value="InterPro"/>
</dbReference>
<evidence type="ECO:0000256" key="3">
    <source>
        <dbReference type="ARBA" id="ARBA00022801"/>
    </source>
</evidence>
<proteinExistence type="predicted"/>
<feature type="signal peptide" evidence="6">
    <location>
        <begin position="1"/>
        <end position="35"/>
    </location>
</feature>
<keyword evidence="3" id="KW-0378">Hydrolase</keyword>
<dbReference type="GO" id="GO:0030574">
    <property type="term" value="P:collagen catabolic process"/>
    <property type="evidence" value="ECO:0007669"/>
    <property type="project" value="TreeGrafter"/>
</dbReference>
<dbReference type="InterPro" id="IPR021190">
    <property type="entry name" value="Pept_M10A"/>
</dbReference>
<dbReference type="AlphaFoldDB" id="A0A2A5B846"/>
<protein>
    <recommendedName>
        <fullName evidence="7">Peptidase metallopeptidase domain-containing protein</fullName>
    </recommendedName>
</protein>
<feature type="domain" description="Peptidase metallopeptidase" evidence="7">
    <location>
        <begin position="39"/>
        <end position="213"/>
    </location>
</feature>
<organism evidence="8 9">
    <name type="scientific">SAR86 cluster bacterium</name>
    <dbReference type="NCBI Taxonomy" id="2030880"/>
    <lineage>
        <taxon>Bacteria</taxon>
        <taxon>Pseudomonadati</taxon>
        <taxon>Pseudomonadota</taxon>
        <taxon>Gammaproteobacteria</taxon>
        <taxon>SAR86 cluster</taxon>
    </lineage>
</organism>
<keyword evidence="2" id="KW-0479">Metal-binding</keyword>
<keyword evidence="4" id="KW-0862">Zinc</keyword>